<keyword evidence="3" id="KW-1185">Reference proteome</keyword>
<dbReference type="Pfam" id="PF14376">
    <property type="entry name" value="Haem_bd"/>
    <property type="match status" value="1"/>
</dbReference>
<dbReference type="InterPro" id="IPR025992">
    <property type="entry name" value="Haem-bd"/>
</dbReference>
<gene>
    <name evidence="2" type="ORF">MTP09_03905</name>
</gene>
<accession>A0ABY4BVQ2</accession>
<feature type="domain" description="Haem-binding" evidence="1">
    <location>
        <begin position="9"/>
        <end position="144"/>
    </location>
</feature>
<evidence type="ECO:0000259" key="1">
    <source>
        <dbReference type="SMART" id="SM01235"/>
    </source>
</evidence>
<dbReference type="Proteomes" id="UP000831460">
    <property type="component" value="Chromosome"/>
</dbReference>
<organism evidence="2 3">
    <name type="scientific">Chryseobacterium suipulveris</name>
    <dbReference type="NCBI Taxonomy" id="2929800"/>
    <lineage>
        <taxon>Bacteria</taxon>
        <taxon>Pseudomonadati</taxon>
        <taxon>Bacteroidota</taxon>
        <taxon>Flavobacteriia</taxon>
        <taxon>Flavobacteriales</taxon>
        <taxon>Weeksellaceae</taxon>
        <taxon>Chryseobacterium group</taxon>
        <taxon>Chryseobacterium</taxon>
    </lineage>
</organism>
<reference evidence="2 3" key="1">
    <citation type="submission" date="2022-03" db="EMBL/GenBank/DDBJ databases">
        <title>Chryseobacterium sp. isolated from particulate matters in swine house.</title>
        <authorList>
            <person name="Won M."/>
            <person name="Kim S.-J."/>
            <person name="Kwon S.-W."/>
        </authorList>
    </citation>
    <scope>NUCLEOTIDE SEQUENCE [LARGE SCALE GENOMIC DNA]</scope>
    <source>
        <strain evidence="2 3">SC2-2</strain>
    </source>
</reference>
<name>A0ABY4BVQ2_9FLAO</name>
<proteinExistence type="predicted"/>
<sequence>MKKILVILLVAFVLIQFFQIDKTNPAPTPQMDFLNIKKTPESTANLIRNGCYDCHSNETKYPWYSNVQPIAWFLKNHIDEGRQKLNFSTFATYEPKRQAHKLDEAVEMIEKGEMPMQSYILNHPEAKFTEAQKQELIKYFKFIASDTRILNNLPAEGDKN</sequence>
<evidence type="ECO:0000313" key="2">
    <source>
        <dbReference type="EMBL" id="UOE41788.1"/>
    </source>
</evidence>
<dbReference type="RefSeq" id="WP_243550699.1">
    <property type="nucleotide sequence ID" value="NZ_CP094532.1"/>
</dbReference>
<dbReference type="SMART" id="SM01235">
    <property type="entry name" value="Haem_bd"/>
    <property type="match status" value="1"/>
</dbReference>
<dbReference type="EMBL" id="CP094532">
    <property type="protein sequence ID" value="UOE41788.1"/>
    <property type="molecule type" value="Genomic_DNA"/>
</dbReference>
<protein>
    <submittedName>
        <fullName evidence="2">Heme-binding domain-containing protein</fullName>
    </submittedName>
</protein>
<evidence type="ECO:0000313" key="3">
    <source>
        <dbReference type="Proteomes" id="UP000831460"/>
    </source>
</evidence>